<evidence type="ECO:0000256" key="1">
    <source>
        <dbReference type="SAM" id="MobiDB-lite"/>
    </source>
</evidence>
<organism evidence="3 4">
    <name type="scientific">Plasmodium cynomolgi (strain B)</name>
    <dbReference type="NCBI Taxonomy" id="1120755"/>
    <lineage>
        <taxon>Eukaryota</taxon>
        <taxon>Sar</taxon>
        <taxon>Alveolata</taxon>
        <taxon>Apicomplexa</taxon>
        <taxon>Aconoidasida</taxon>
        <taxon>Haemosporida</taxon>
        <taxon>Plasmodiidae</taxon>
        <taxon>Plasmodium</taxon>
        <taxon>Plasmodium (Plasmodium)</taxon>
    </lineage>
</organism>
<name>K6V9S1_PLACD</name>
<dbReference type="GeneID" id="14692275"/>
<evidence type="ECO:0000313" key="4">
    <source>
        <dbReference type="Proteomes" id="UP000006319"/>
    </source>
</evidence>
<feature type="compositionally biased region" description="Polar residues" evidence="1">
    <location>
        <begin position="510"/>
        <end position="519"/>
    </location>
</feature>
<feature type="compositionally biased region" description="Basic and acidic residues" evidence="1">
    <location>
        <begin position="500"/>
        <end position="509"/>
    </location>
</feature>
<proteinExistence type="predicted"/>
<feature type="compositionally biased region" description="Low complexity" evidence="1">
    <location>
        <begin position="828"/>
        <end position="848"/>
    </location>
</feature>
<dbReference type="KEGG" id="pcy:PCYB_074280"/>
<keyword evidence="2" id="KW-0812">Transmembrane</keyword>
<dbReference type="OrthoDB" id="387176at2759"/>
<dbReference type="RefSeq" id="XP_004221874.1">
    <property type="nucleotide sequence ID" value="XM_004221826.1"/>
</dbReference>
<dbReference type="Proteomes" id="UP000006319">
    <property type="component" value="Chromosome 7"/>
</dbReference>
<feature type="compositionally biased region" description="Acidic residues" evidence="1">
    <location>
        <begin position="777"/>
        <end position="788"/>
    </location>
</feature>
<feature type="compositionally biased region" description="Basic and acidic residues" evidence="1">
    <location>
        <begin position="594"/>
        <end position="605"/>
    </location>
</feature>
<dbReference type="OMA" id="KNYENRM"/>
<feature type="compositionally biased region" description="Basic and acidic residues" evidence="1">
    <location>
        <begin position="656"/>
        <end position="681"/>
    </location>
</feature>
<feature type="region of interest" description="Disordered" evidence="1">
    <location>
        <begin position="1"/>
        <end position="30"/>
    </location>
</feature>
<feature type="compositionally biased region" description="Basic residues" evidence="1">
    <location>
        <begin position="607"/>
        <end position="617"/>
    </location>
</feature>
<feature type="compositionally biased region" description="Low complexity" evidence="1">
    <location>
        <begin position="789"/>
        <end position="818"/>
    </location>
</feature>
<gene>
    <name evidence="3" type="ORF">PCYB_074280</name>
</gene>
<feature type="compositionally biased region" description="Polar residues" evidence="1">
    <location>
        <begin position="8"/>
        <end position="24"/>
    </location>
</feature>
<dbReference type="VEuPathDB" id="PlasmoDB:PCYB_074280"/>
<evidence type="ECO:0000256" key="2">
    <source>
        <dbReference type="SAM" id="Phobius"/>
    </source>
</evidence>
<feature type="compositionally biased region" description="Basic and acidic residues" evidence="1">
    <location>
        <begin position="539"/>
        <end position="556"/>
    </location>
</feature>
<evidence type="ECO:0000313" key="3">
    <source>
        <dbReference type="EMBL" id="GAB65927.1"/>
    </source>
</evidence>
<keyword evidence="2" id="KW-1133">Transmembrane helix</keyword>
<dbReference type="AlphaFoldDB" id="K6V9S1"/>
<feature type="transmembrane region" description="Helical" evidence="2">
    <location>
        <begin position="141"/>
        <end position="162"/>
    </location>
</feature>
<sequence length="848" mass="93388">MDRRPPRKNTNPFIDSTEDSLSSENNPNVRPVNLNNYDFGMHQGVGATEGSGFNTNVGYNMDFNSSPNAFPNAAPNAVPNASPNAVPNAAPNAAPNAVPNYGFNYGSIFDAPCMENFRSQLGAMGCAQGNMAPCLTDNNSMLYFMQAVAFATAVFLNVVFLNRHMLKRNITKSEFEAALLGNLSREGSPSLEYQRAKERSYSPVHSEGSVDYSETYPLLGEDDYEPLSPVEDNIDLFEEDAGRFSPEGEYRPQEAEIQNLMNMSYENPPDRYLSNPFDDLSNQVAADSGAPRPTYQPPNYGEIYEGAQFADKYHMSNSNSYFFNDNGNNANRNANSQNNNYGYAHAPYADIFRHPNYANMYRATNHTNGTFLNGRNDNNVRNTTFNFSNNSASGVSARGASSYGATSYGASGEDNFAFGYDDSQFADSYQDNNYEITEEEEVDPFENLRMDDEFDFGRYATGGANTGGATTSTTGSSSQGYTLGAHGITNHGFQFDEGDNDFRNTERFETSSPPSSGNPFLTEPVRSTVVGDDTLGDDLSPKEDNFGEKENNEVSEKSVGMGHSYSKEEEDGMMSDDEEDRYSEYEKYLNQQSSRKEQKNYENRMRSYLHKYKKLSKGSKNLDLQNEVGLDVASPQEESPDEISPVEEEISTEEESPVKEKYPEKGKHNDDSSSIEPEEHHKKQPASFGSARKYVHDEGENSLDFEVDSDEVENFNETGELNYHVEEPSHPEGQLETIPLDDVVEGEAQEDGEATKQEGAEVMGANQDEVGVPASTEEVEAVNEEALENDAAVNGEEAETAANEEQIEAVENVAGENEATGEETPNGAVEESANTAAEETTNGTATEN</sequence>
<feature type="compositionally biased region" description="Acidic residues" evidence="1">
    <location>
        <begin position="638"/>
        <end position="655"/>
    </location>
</feature>
<accession>K6V9S1</accession>
<feature type="region of interest" description="Disordered" evidence="1">
    <location>
        <begin position="189"/>
        <end position="209"/>
    </location>
</feature>
<feature type="region of interest" description="Disordered" evidence="1">
    <location>
        <begin position="746"/>
        <end position="848"/>
    </location>
</feature>
<feature type="region of interest" description="Disordered" evidence="1">
    <location>
        <begin position="496"/>
        <end position="707"/>
    </location>
</feature>
<feature type="compositionally biased region" description="Acidic residues" evidence="1">
    <location>
        <begin position="568"/>
        <end position="581"/>
    </location>
</feature>
<protein>
    <submittedName>
        <fullName evidence="3">Uncharacterized protein</fullName>
    </submittedName>
</protein>
<dbReference type="EMBL" id="DF157099">
    <property type="protein sequence ID" value="GAB65927.1"/>
    <property type="molecule type" value="Genomic_DNA"/>
</dbReference>
<reference evidence="3 4" key="1">
    <citation type="journal article" date="2012" name="Nat. Genet.">
        <title>Plasmodium cynomolgi genome sequences provide insight into Plasmodium vivax and the monkey malaria clade.</title>
        <authorList>
            <person name="Tachibana S."/>
            <person name="Sullivan S.A."/>
            <person name="Kawai S."/>
            <person name="Nakamura S."/>
            <person name="Kim H.R."/>
            <person name="Goto N."/>
            <person name="Arisue N."/>
            <person name="Palacpac N.M.Q."/>
            <person name="Honma H."/>
            <person name="Yagi M."/>
            <person name="Tougan T."/>
            <person name="Katakai Y."/>
            <person name="Kaneko O."/>
            <person name="Mita T."/>
            <person name="Kita K."/>
            <person name="Yasutomi Y."/>
            <person name="Sutton P.L."/>
            <person name="Shakhbatyan R."/>
            <person name="Horii T."/>
            <person name="Yasunaga T."/>
            <person name="Barnwell J.W."/>
            <person name="Escalante A.A."/>
            <person name="Carlton J.M."/>
            <person name="Tanabe K."/>
        </authorList>
    </citation>
    <scope>NUCLEOTIDE SEQUENCE [LARGE SCALE GENOMIC DNA]</scope>
    <source>
        <strain evidence="3 4">B</strain>
    </source>
</reference>
<keyword evidence="2" id="KW-0472">Membrane</keyword>
<keyword evidence="4" id="KW-1185">Reference proteome</keyword>
<dbReference type="PhylomeDB" id="K6V9S1"/>